<sequence length="110" mass="12452">MNEPIHPDAAQDERRELHSYRNGAGFALVLTLVPFALVHWHAISRPNLLIAISAFALVQICVHFRFFLHISFSHQREDLQLILFSALLLGIMVAGTVWIMASLAQRMSMT</sequence>
<comment type="function">
    <text evidence="9">Cytochrome bo(3) ubiquinol terminal oxidase is the component of the aerobic respiratory chain of E.coli that predominates when cells are grown at high aeration. Has proton pump activity across the membrane in addition to electron transfer, pumping 2 protons/electron.</text>
</comment>
<dbReference type="GO" id="GO:0015990">
    <property type="term" value="P:electron transport coupled proton transport"/>
    <property type="evidence" value="ECO:0007669"/>
    <property type="project" value="TreeGrafter"/>
</dbReference>
<evidence type="ECO:0000256" key="4">
    <source>
        <dbReference type="ARBA" id="ARBA00014689"/>
    </source>
</evidence>
<keyword evidence="8 14" id="KW-0472">Membrane</keyword>
<dbReference type="GO" id="GO:0019646">
    <property type="term" value="P:aerobic electron transport chain"/>
    <property type="evidence" value="ECO:0007669"/>
    <property type="project" value="TreeGrafter"/>
</dbReference>
<reference evidence="15 17" key="1">
    <citation type="journal article" date="2015" name="Genome Announc.">
        <title>Complete genome sequences for 59 burkholderia isolates, both pathogenic and near neighbor.</title>
        <authorList>
            <person name="Johnson S.L."/>
            <person name="Bishop-Lilly K.A."/>
            <person name="Ladner J.T."/>
            <person name="Daligault H.E."/>
            <person name="Davenport K.W."/>
            <person name="Jaissle J."/>
            <person name="Frey K.G."/>
            <person name="Koroleva G.I."/>
            <person name="Bruce D.C."/>
            <person name="Coyne S.R."/>
            <person name="Broomall S.M."/>
            <person name="Li P.E."/>
            <person name="Teshima H."/>
            <person name="Gibbons H.S."/>
            <person name="Palacios G.F."/>
            <person name="Rosenzweig C.N."/>
            <person name="Redden C.L."/>
            <person name="Xu Y."/>
            <person name="Minogue T.D."/>
            <person name="Chain P.S."/>
        </authorList>
    </citation>
    <scope>NUCLEOTIDE SEQUENCE [LARGE SCALE GENOMIC DNA]</scope>
    <source>
        <strain evidence="15 17">ATCC BAA-463</strain>
        <plasmid evidence="15 17">pBIL</plasmid>
    </source>
</reference>
<dbReference type="AlphaFoldDB" id="A0AAP5QAP1"/>
<evidence type="ECO:0000256" key="13">
    <source>
        <dbReference type="ARBA" id="ARBA00032185"/>
    </source>
</evidence>
<dbReference type="GO" id="GO:0009319">
    <property type="term" value="C:cytochrome o ubiquinol oxidase complex"/>
    <property type="evidence" value="ECO:0007669"/>
    <property type="project" value="TreeGrafter"/>
</dbReference>
<geneLocation type="plasmid" evidence="15 17">
    <name>pBIL</name>
</geneLocation>
<evidence type="ECO:0000313" key="16">
    <source>
        <dbReference type="EMBL" id="MDT8840021.1"/>
    </source>
</evidence>
<dbReference type="RefSeq" id="WP_025496578.1">
    <property type="nucleotide sequence ID" value="NZ_CADFGE010000013.1"/>
</dbReference>
<evidence type="ECO:0000313" key="17">
    <source>
        <dbReference type="Proteomes" id="UP000032614"/>
    </source>
</evidence>
<evidence type="ECO:0000256" key="10">
    <source>
        <dbReference type="ARBA" id="ARBA00030071"/>
    </source>
</evidence>
<dbReference type="GO" id="GO:0015078">
    <property type="term" value="F:proton transmembrane transporter activity"/>
    <property type="evidence" value="ECO:0007669"/>
    <property type="project" value="TreeGrafter"/>
</dbReference>
<dbReference type="GeneID" id="66513193"/>
<dbReference type="InterPro" id="IPR005171">
    <property type="entry name" value="Cyt_c_oxidase_su4_prok"/>
</dbReference>
<dbReference type="InterPro" id="IPR050968">
    <property type="entry name" value="Cytochrome_c_oxidase_bac_sub4"/>
</dbReference>
<evidence type="ECO:0000256" key="9">
    <source>
        <dbReference type="ARBA" id="ARBA00025694"/>
    </source>
</evidence>
<evidence type="ECO:0000256" key="3">
    <source>
        <dbReference type="ARBA" id="ARBA00011700"/>
    </source>
</evidence>
<evidence type="ECO:0000313" key="18">
    <source>
        <dbReference type="Proteomes" id="UP001246473"/>
    </source>
</evidence>
<keyword evidence="6 14" id="KW-0812">Transmembrane</keyword>
<evidence type="ECO:0000256" key="7">
    <source>
        <dbReference type="ARBA" id="ARBA00022989"/>
    </source>
</evidence>
<proteinExistence type="inferred from homology"/>
<evidence type="ECO:0000256" key="2">
    <source>
        <dbReference type="ARBA" id="ARBA00008079"/>
    </source>
</evidence>
<keyword evidence="7 14" id="KW-1133">Transmembrane helix</keyword>
<dbReference type="GO" id="GO:0009486">
    <property type="term" value="F:cytochrome bo3 ubiquinol oxidase activity"/>
    <property type="evidence" value="ECO:0007669"/>
    <property type="project" value="TreeGrafter"/>
</dbReference>
<name>A0AAP5QAP1_9BURK</name>
<protein>
    <recommendedName>
        <fullName evidence="4">Cytochrome bo(3) ubiquinol oxidase subunit 4</fullName>
    </recommendedName>
    <alternativeName>
        <fullName evidence="13">Cytochrome o ubiquinol oxidase subunit 4</fullName>
    </alternativeName>
    <alternativeName>
        <fullName evidence="10">Oxidase bo(3) subunit 4</fullName>
    </alternativeName>
    <alternativeName>
        <fullName evidence="11">Ubiquinol oxidase polypeptide IV</fullName>
    </alternativeName>
    <alternativeName>
        <fullName evidence="12">Ubiquinol oxidase subunit 4</fullName>
    </alternativeName>
</protein>
<evidence type="ECO:0000256" key="8">
    <source>
        <dbReference type="ARBA" id="ARBA00023136"/>
    </source>
</evidence>
<reference evidence="16" key="2">
    <citation type="submission" date="2022-08" db="EMBL/GenBank/DDBJ databases">
        <authorList>
            <person name="Kim S.-J."/>
        </authorList>
    </citation>
    <scope>NUCLEOTIDE SEQUENCE</scope>
    <source>
        <strain evidence="16">KJ</strain>
    </source>
</reference>
<comment type="subcellular location">
    <subcellularLocation>
        <location evidence="1">Cell membrane</location>
        <topology evidence="1">Multi-pass membrane protein</topology>
    </subcellularLocation>
</comment>
<evidence type="ECO:0000313" key="15">
    <source>
        <dbReference type="EMBL" id="AJZ56182.1"/>
    </source>
</evidence>
<dbReference type="EMBL" id="CP010024">
    <property type="protein sequence ID" value="AJZ56182.1"/>
    <property type="molecule type" value="Genomic_DNA"/>
</dbReference>
<dbReference type="PANTHER" id="PTHR36835:SF1">
    <property type="entry name" value="CYTOCHROME BO(3) UBIQUINOL OXIDASE SUBUNIT 4"/>
    <property type="match status" value="1"/>
</dbReference>
<evidence type="ECO:0000256" key="11">
    <source>
        <dbReference type="ARBA" id="ARBA00030211"/>
    </source>
</evidence>
<evidence type="ECO:0000256" key="14">
    <source>
        <dbReference type="SAM" id="Phobius"/>
    </source>
</evidence>
<evidence type="ECO:0000256" key="1">
    <source>
        <dbReference type="ARBA" id="ARBA00004651"/>
    </source>
</evidence>
<comment type="similarity">
    <text evidence="2">Belongs to the cytochrome c oxidase bacterial subunit 4 family.</text>
</comment>
<accession>A0AAP5QAP1</accession>
<evidence type="ECO:0000256" key="5">
    <source>
        <dbReference type="ARBA" id="ARBA00022475"/>
    </source>
</evidence>
<dbReference type="GO" id="GO:0005886">
    <property type="term" value="C:plasma membrane"/>
    <property type="evidence" value="ECO:0007669"/>
    <property type="project" value="UniProtKB-SubCell"/>
</dbReference>
<feature type="transmembrane region" description="Helical" evidence="14">
    <location>
        <begin position="48"/>
        <end position="68"/>
    </location>
</feature>
<dbReference type="Proteomes" id="UP000032614">
    <property type="component" value="Plasmid pBIL"/>
</dbReference>
<feature type="transmembrane region" description="Helical" evidence="14">
    <location>
        <begin position="24"/>
        <end position="42"/>
    </location>
</feature>
<gene>
    <name evidence="15" type="ORF">OI25_7930</name>
    <name evidence="16" type="ORF">ParKJ_21570</name>
</gene>
<dbReference type="KEGG" id="bfn:OI25_7930"/>
<dbReference type="EMBL" id="JANSLM010000008">
    <property type="protein sequence ID" value="MDT8840021.1"/>
    <property type="molecule type" value="Genomic_DNA"/>
</dbReference>
<dbReference type="PANTHER" id="PTHR36835">
    <property type="entry name" value="CYTOCHROME BO(3) UBIQUINOL OXIDASE SUBUNIT 4"/>
    <property type="match status" value="1"/>
</dbReference>
<organism evidence="16 18">
    <name type="scientific">Paraburkholderia fungorum</name>
    <dbReference type="NCBI Taxonomy" id="134537"/>
    <lineage>
        <taxon>Bacteria</taxon>
        <taxon>Pseudomonadati</taxon>
        <taxon>Pseudomonadota</taxon>
        <taxon>Betaproteobacteria</taxon>
        <taxon>Burkholderiales</taxon>
        <taxon>Burkholderiaceae</taxon>
        <taxon>Paraburkholderia</taxon>
    </lineage>
</organism>
<keyword evidence="5" id="KW-1003">Cell membrane</keyword>
<dbReference type="Pfam" id="PF03626">
    <property type="entry name" value="COX4_pro"/>
    <property type="match status" value="1"/>
</dbReference>
<dbReference type="Proteomes" id="UP001246473">
    <property type="component" value="Unassembled WGS sequence"/>
</dbReference>
<feature type="transmembrane region" description="Helical" evidence="14">
    <location>
        <begin position="80"/>
        <end position="101"/>
    </location>
</feature>
<comment type="subunit">
    <text evidence="3">Heterooctamer of two A chains, two B chains, two C chains and two D chains.</text>
</comment>
<keyword evidence="15" id="KW-0614">Plasmid</keyword>
<evidence type="ECO:0000256" key="12">
    <source>
        <dbReference type="ARBA" id="ARBA00031887"/>
    </source>
</evidence>
<evidence type="ECO:0000256" key="6">
    <source>
        <dbReference type="ARBA" id="ARBA00022692"/>
    </source>
</evidence>